<dbReference type="InterPro" id="IPR020845">
    <property type="entry name" value="AMP-binding_CS"/>
</dbReference>
<dbReference type="GO" id="GO:0006637">
    <property type="term" value="P:acyl-CoA metabolic process"/>
    <property type="evidence" value="ECO:0007669"/>
    <property type="project" value="TreeGrafter"/>
</dbReference>
<keyword evidence="3" id="KW-0547">Nucleotide-binding</keyword>
<dbReference type="RefSeq" id="WP_188898566.1">
    <property type="nucleotide sequence ID" value="NZ_BMKS01000002.1"/>
</dbReference>
<evidence type="ECO:0000256" key="4">
    <source>
        <dbReference type="ARBA" id="ARBA00022840"/>
    </source>
</evidence>
<dbReference type="Gene3D" id="3.30.300.30">
    <property type="match status" value="1"/>
</dbReference>
<dbReference type="PROSITE" id="PS00455">
    <property type="entry name" value="AMP_BINDING"/>
    <property type="match status" value="1"/>
</dbReference>
<keyword evidence="2" id="KW-0436">Ligase</keyword>
<organism evidence="7 8">
    <name type="scientific">Caldovatus sediminis</name>
    <dbReference type="NCBI Taxonomy" id="2041189"/>
    <lineage>
        <taxon>Bacteria</taxon>
        <taxon>Pseudomonadati</taxon>
        <taxon>Pseudomonadota</taxon>
        <taxon>Alphaproteobacteria</taxon>
        <taxon>Acetobacterales</taxon>
        <taxon>Roseomonadaceae</taxon>
        <taxon>Caldovatus</taxon>
    </lineage>
</organism>
<feature type="domain" description="AMP-binding enzyme C-terminal" evidence="6">
    <location>
        <begin position="448"/>
        <end position="526"/>
    </location>
</feature>
<accession>A0A8J2Z911</accession>
<dbReference type="Pfam" id="PF00501">
    <property type="entry name" value="AMP-binding"/>
    <property type="match status" value="1"/>
</dbReference>
<dbReference type="Pfam" id="PF13193">
    <property type="entry name" value="AMP-binding_C"/>
    <property type="match status" value="1"/>
</dbReference>
<dbReference type="Gene3D" id="3.40.50.12780">
    <property type="entry name" value="N-terminal domain of ligase-like"/>
    <property type="match status" value="1"/>
</dbReference>
<dbReference type="AlphaFoldDB" id="A0A8J2Z911"/>
<evidence type="ECO:0000256" key="2">
    <source>
        <dbReference type="ARBA" id="ARBA00022598"/>
    </source>
</evidence>
<feature type="domain" description="AMP-dependent synthetase/ligase" evidence="5">
    <location>
        <begin position="35"/>
        <end position="398"/>
    </location>
</feature>
<dbReference type="InterPro" id="IPR025110">
    <property type="entry name" value="AMP-bd_C"/>
</dbReference>
<dbReference type="FunFam" id="3.30.300.30:FF:000005">
    <property type="entry name" value="Acyl-coenzyme A synthetase ACSM5, mitochondrial"/>
    <property type="match status" value="1"/>
</dbReference>
<name>A0A8J2Z911_9PROT</name>
<dbReference type="InterPro" id="IPR000873">
    <property type="entry name" value="AMP-dep_synth/lig_dom"/>
</dbReference>
<dbReference type="PANTHER" id="PTHR43605">
    <property type="entry name" value="ACYL-COENZYME A SYNTHETASE"/>
    <property type="match status" value="1"/>
</dbReference>
<protein>
    <submittedName>
        <fullName evidence="7">Acetyl-CoA synthetase</fullName>
    </submittedName>
</protein>
<proteinExistence type="inferred from homology"/>
<evidence type="ECO:0000259" key="6">
    <source>
        <dbReference type="Pfam" id="PF13193"/>
    </source>
</evidence>
<comment type="caution">
    <text evidence="7">The sequence shown here is derived from an EMBL/GenBank/DDBJ whole genome shotgun (WGS) entry which is preliminary data.</text>
</comment>
<dbReference type="GO" id="GO:0015645">
    <property type="term" value="F:fatty acid ligase activity"/>
    <property type="evidence" value="ECO:0007669"/>
    <property type="project" value="TreeGrafter"/>
</dbReference>
<evidence type="ECO:0000256" key="1">
    <source>
        <dbReference type="ARBA" id="ARBA00006432"/>
    </source>
</evidence>
<dbReference type="Proteomes" id="UP000597507">
    <property type="component" value="Unassembled WGS sequence"/>
</dbReference>
<dbReference type="SUPFAM" id="SSF56801">
    <property type="entry name" value="Acetyl-CoA synthetase-like"/>
    <property type="match status" value="1"/>
</dbReference>
<gene>
    <name evidence="7" type="ORF">GCM10010964_07230</name>
</gene>
<dbReference type="GO" id="GO:0016405">
    <property type="term" value="F:CoA-ligase activity"/>
    <property type="evidence" value="ECO:0007669"/>
    <property type="project" value="UniProtKB-ARBA"/>
</dbReference>
<dbReference type="PANTHER" id="PTHR43605:SF10">
    <property type="entry name" value="ACYL-COA SYNTHETASE MEDIUM CHAIN FAMILY MEMBER 3"/>
    <property type="match status" value="1"/>
</dbReference>
<dbReference type="InterPro" id="IPR042099">
    <property type="entry name" value="ANL_N_sf"/>
</dbReference>
<keyword evidence="8" id="KW-1185">Reference proteome</keyword>
<sequence>MSEAAVWAEVVAALGWAGRAEVNLAVTLADRHAASGRTALRWEGRDGARRSLTFAELAEASARHANLLRGLGVSPGDRVACILPRVPEAIVALLGAFRLGAIHLPIFSGFGAEAIGRRIADAGARVVVTHADVRDRLPPRWAHPVAVVTVPRPGGGGVPPGDVDHREAMAAAAPHCAPVPRRRDDPAVLLYTSGSTGPPKAVAIATNFPAAVWPALRHAGDLRADDAFWPTGDPGWGYGLVCYGTALALGCGAHMWEANPAPEATLGFLARHRITNLATVPTLLRGLMALGEDAVRRPGIAVRSIMSCGEPLNAEVVAFFRRAWGVTPLDQFGSSEHGLPIGNRFDARDAVRPGSMGRPLPGQRIAIVDETGAPVPRGGVGLIATRPPPDGLYALGYWNNPEAERGLRRQGWIVTGDLGREDGDGYLWFEGRADDVIKSAAYRIGPFEVESALLTHPAVAEAAAIGKPDPARGQIVKAFVVLRPGFADSAALREEMAAAARRALGDHAYPREIEIVAELPKTTTGKIQRYVLRQREAARHGTGTPEP</sequence>
<dbReference type="InterPro" id="IPR045851">
    <property type="entry name" value="AMP-bd_C_sf"/>
</dbReference>
<evidence type="ECO:0000313" key="8">
    <source>
        <dbReference type="Proteomes" id="UP000597507"/>
    </source>
</evidence>
<dbReference type="GO" id="GO:0005524">
    <property type="term" value="F:ATP binding"/>
    <property type="evidence" value="ECO:0007669"/>
    <property type="project" value="UniProtKB-KW"/>
</dbReference>
<evidence type="ECO:0000256" key="3">
    <source>
        <dbReference type="ARBA" id="ARBA00022741"/>
    </source>
</evidence>
<dbReference type="GO" id="GO:0004321">
    <property type="term" value="F:fatty-acyl-CoA synthase activity"/>
    <property type="evidence" value="ECO:0007669"/>
    <property type="project" value="TreeGrafter"/>
</dbReference>
<dbReference type="GO" id="GO:0006633">
    <property type="term" value="P:fatty acid biosynthetic process"/>
    <property type="evidence" value="ECO:0007669"/>
    <property type="project" value="TreeGrafter"/>
</dbReference>
<dbReference type="EMBL" id="BMKS01000002">
    <property type="protein sequence ID" value="GGG21607.1"/>
    <property type="molecule type" value="Genomic_DNA"/>
</dbReference>
<evidence type="ECO:0000259" key="5">
    <source>
        <dbReference type="Pfam" id="PF00501"/>
    </source>
</evidence>
<reference evidence="7 8" key="1">
    <citation type="journal article" date="2014" name="Int. J. Syst. Evol. Microbiol.">
        <title>Complete genome sequence of Corynebacterium casei LMG S-19264T (=DSM 44701T), isolated from a smear-ripened cheese.</title>
        <authorList>
            <consortium name="US DOE Joint Genome Institute (JGI-PGF)"/>
            <person name="Walter F."/>
            <person name="Albersmeier A."/>
            <person name="Kalinowski J."/>
            <person name="Ruckert C."/>
        </authorList>
    </citation>
    <scope>NUCLEOTIDE SEQUENCE [LARGE SCALE GENOMIC DNA]</scope>
    <source>
        <strain evidence="7 8">CGMCC 1.16330</strain>
    </source>
</reference>
<evidence type="ECO:0000313" key="7">
    <source>
        <dbReference type="EMBL" id="GGG21607.1"/>
    </source>
</evidence>
<keyword evidence="4" id="KW-0067">ATP-binding</keyword>
<dbReference type="InterPro" id="IPR051087">
    <property type="entry name" value="Mitochondrial_ACSM"/>
</dbReference>
<comment type="similarity">
    <text evidence="1">Belongs to the ATP-dependent AMP-binding enzyme family.</text>
</comment>